<sequence length="319" mass="34902">MRSHDIKIFFATDIHGSDRCFRKFVNAGKFYGADVLIMGGDITGKMLVPIVEAAGGRYRSHVFGRDREVEAEELPALRKLIADGGLYAYDTTPDEIAEFRERPELVEETFRKRMHATLTAWMSLAEERLAGTGIMCLLAPGNDDPFFIDDVLRSSTMLINPEGQLVELPGGFTMISVGYSNPTPWASPRELPEDQLAERIDREAAKVADTSKAIFNLHVPPKDTPIDQAMALDEEFRPVLKSGSPVITGVGSSAVRDAMATYQPLLGLHGHIHESRGEAAIGRSRSINPGSEYSEGVLRGALISLSTRKGVRGYQLVAG</sequence>
<accession>A0A8J3TUC5</accession>
<protein>
    <submittedName>
        <fullName evidence="1">Metallophosphoesterase</fullName>
    </submittedName>
</protein>
<organism evidence="1 2">
    <name type="scientific">Planotetraspora mira</name>
    <dbReference type="NCBI Taxonomy" id="58121"/>
    <lineage>
        <taxon>Bacteria</taxon>
        <taxon>Bacillati</taxon>
        <taxon>Actinomycetota</taxon>
        <taxon>Actinomycetes</taxon>
        <taxon>Streptosporangiales</taxon>
        <taxon>Streptosporangiaceae</taxon>
        <taxon>Planotetraspora</taxon>
    </lineage>
</organism>
<dbReference type="RefSeq" id="WP_203955410.1">
    <property type="nucleotide sequence ID" value="NZ_BOOO01000027.1"/>
</dbReference>
<gene>
    <name evidence="1" type="ORF">Pmi06nite_49240</name>
</gene>
<dbReference type="Gene3D" id="3.60.21.10">
    <property type="match status" value="1"/>
</dbReference>
<dbReference type="AlphaFoldDB" id="A0A8J3TUC5"/>
<dbReference type="Proteomes" id="UP000650628">
    <property type="component" value="Unassembled WGS sequence"/>
</dbReference>
<dbReference type="PANTHER" id="PTHR37523">
    <property type="entry name" value="METALLOPHOSPHOESTERASE"/>
    <property type="match status" value="1"/>
</dbReference>
<dbReference type="EMBL" id="BOOO01000027">
    <property type="protein sequence ID" value="GII31482.1"/>
    <property type="molecule type" value="Genomic_DNA"/>
</dbReference>
<evidence type="ECO:0000313" key="2">
    <source>
        <dbReference type="Proteomes" id="UP000650628"/>
    </source>
</evidence>
<proteinExistence type="predicted"/>
<reference evidence="1 2" key="1">
    <citation type="submission" date="2021-01" db="EMBL/GenBank/DDBJ databases">
        <title>Whole genome shotgun sequence of Planotetraspora mira NBRC 15435.</title>
        <authorList>
            <person name="Komaki H."/>
            <person name="Tamura T."/>
        </authorList>
    </citation>
    <scope>NUCLEOTIDE SEQUENCE [LARGE SCALE GENOMIC DNA]</scope>
    <source>
        <strain evidence="1 2">NBRC 15435</strain>
    </source>
</reference>
<comment type="caution">
    <text evidence="1">The sequence shown here is derived from an EMBL/GenBank/DDBJ whole genome shotgun (WGS) entry which is preliminary data.</text>
</comment>
<dbReference type="SUPFAM" id="SSF56300">
    <property type="entry name" value="Metallo-dependent phosphatases"/>
    <property type="match status" value="1"/>
</dbReference>
<dbReference type="InterPro" id="IPR029052">
    <property type="entry name" value="Metallo-depent_PP-like"/>
</dbReference>
<name>A0A8J3TUC5_9ACTN</name>
<keyword evidence="2" id="KW-1185">Reference proteome</keyword>
<evidence type="ECO:0000313" key="1">
    <source>
        <dbReference type="EMBL" id="GII31482.1"/>
    </source>
</evidence>
<dbReference type="PANTHER" id="PTHR37523:SF1">
    <property type="entry name" value="CALCINEURIN-LIKE PHOSPHOESTERASE DOMAIN-CONTAINING PROTEIN"/>
    <property type="match status" value="1"/>
</dbReference>